<accession>A0A392TRR8</accession>
<proteinExistence type="predicted"/>
<comment type="caution">
    <text evidence="1">The sequence shown here is derived from an EMBL/GenBank/DDBJ whole genome shotgun (WGS) entry which is preliminary data.</text>
</comment>
<keyword evidence="2" id="KW-1185">Reference proteome</keyword>
<evidence type="ECO:0000313" key="1">
    <source>
        <dbReference type="EMBL" id="MCI63881.1"/>
    </source>
</evidence>
<feature type="non-terminal residue" evidence="1">
    <location>
        <position position="1"/>
    </location>
</feature>
<sequence length="32" mass="3700">SELVIELPMKILTRLFLLLRRVYQFIPGLGVA</sequence>
<dbReference type="Proteomes" id="UP000265520">
    <property type="component" value="Unassembled WGS sequence"/>
</dbReference>
<dbReference type="EMBL" id="LXQA010645309">
    <property type="protein sequence ID" value="MCI63881.1"/>
    <property type="molecule type" value="Genomic_DNA"/>
</dbReference>
<protein>
    <submittedName>
        <fullName evidence="1">Uncharacterized protein</fullName>
    </submittedName>
</protein>
<reference evidence="1 2" key="1">
    <citation type="journal article" date="2018" name="Front. Plant Sci.">
        <title>Red Clover (Trifolium pratense) and Zigzag Clover (T. medium) - A Picture of Genomic Similarities and Differences.</title>
        <authorList>
            <person name="Dluhosova J."/>
            <person name="Istvanek J."/>
            <person name="Nedelnik J."/>
            <person name="Repkova J."/>
        </authorList>
    </citation>
    <scope>NUCLEOTIDE SEQUENCE [LARGE SCALE GENOMIC DNA]</scope>
    <source>
        <strain evidence="2">cv. 10/8</strain>
        <tissue evidence="1">Leaf</tissue>
    </source>
</reference>
<dbReference type="AlphaFoldDB" id="A0A392TRR8"/>
<evidence type="ECO:0000313" key="2">
    <source>
        <dbReference type="Proteomes" id="UP000265520"/>
    </source>
</evidence>
<organism evidence="1 2">
    <name type="scientific">Trifolium medium</name>
    <dbReference type="NCBI Taxonomy" id="97028"/>
    <lineage>
        <taxon>Eukaryota</taxon>
        <taxon>Viridiplantae</taxon>
        <taxon>Streptophyta</taxon>
        <taxon>Embryophyta</taxon>
        <taxon>Tracheophyta</taxon>
        <taxon>Spermatophyta</taxon>
        <taxon>Magnoliopsida</taxon>
        <taxon>eudicotyledons</taxon>
        <taxon>Gunneridae</taxon>
        <taxon>Pentapetalae</taxon>
        <taxon>rosids</taxon>
        <taxon>fabids</taxon>
        <taxon>Fabales</taxon>
        <taxon>Fabaceae</taxon>
        <taxon>Papilionoideae</taxon>
        <taxon>50 kb inversion clade</taxon>
        <taxon>NPAAA clade</taxon>
        <taxon>Hologalegina</taxon>
        <taxon>IRL clade</taxon>
        <taxon>Trifolieae</taxon>
        <taxon>Trifolium</taxon>
    </lineage>
</organism>
<name>A0A392TRR8_9FABA</name>